<dbReference type="InterPro" id="IPR000731">
    <property type="entry name" value="SSD"/>
</dbReference>
<dbReference type="RefSeq" id="WP_136862152.1">
    <property type="nucleotide sequence ID" value="NZ_SWCJ01000002.1"/>
</dbReference>
<protein>
    <submittedName>
        <fullName evidence="8">RND family transporter</fullName>
    </submittedName>
</protein>
<dbReference type="Gene3D" id="1.20.1640.10">
    <property type="entry name" value="Multidrug efflux transporter AcrB transmembrane domain"/>
    <property type="match status" value="2"/>
</dbReference>
<dbReference type="PANTHER" id="PTHR33406">
    <property type="entry name" value="MEMBRANE PROTEIN MJ1562-RELATED"/>
    <property type="match status" value="1"/>
</dbReference>
<feature type="transmembrane region" description="Helical" evidence="6">
    <location>
        <begin position="746"/>
        <end position="769"/>
    </location>
</feature>
<feature type="transmembrane region" description="Helical" evidence="6">
    <location>
        <begin position="231"/>
        <end position="250"/>
    </location>
</feature>
<feature type="domain" description="SSD" evidence="7">
    <location>
        <begin position="256"/>
        <end position="382"/>
    </location>
</feature>
<keyword evidence="2" id="KW-1003">Cell membrane</keyword>
<dbReference type="EMBL" id="SWCJ01000002">
    <property type="protein sequence ID" value="TKB57507.1"/>
    <property type="molecule type" value="Genomic_DNA"/>
</dbReference>
<comment type="subcellular location">
    <subcellularLocation>
        <location evidence="1">Cell membrane</location>
        <topology evidence="1">Multi-pass membrane protein</topology>
    </subcellularLocation>
</comment>
<organism evidence="8 9">
    <name type="scientific">Ferrimonas aestuarii</name>
    <dbReference type="NCBI Taxonomy" id="2569539"/>
    <lineage>
        <taxon>Bacteria</taxon>
        <taxon>Pseudomonadati</taxon>
        <taxon>Pseudomonadota</taxon>
        <taxon>Gammaproteobacteria</taxon>
        <taxon>Alteromonadales</taxon>
        <taxon>Ferrimonadaceae</taxon>
        <taxon>Ferrimonas</taxon>
    </lineage>
</organism>
<evidence type="ECO:0000256" key="1">
    <source>
        <dbReference type="ARBA" id="ARBA00004651"/>
    </source>
</evidence>
<dbReference type="SUPFAM" id="SSF82866">
    <property type="entry name" value="Multidrug efflux transporter AcrB transmembrane domain"/>
    <property type="match status" value="2"/>
</dbReference>
<evidence type="ECO:0000259" key="7">
    <source>
        <dbReference type="PROSITE" id="PS50156"/>
    </source>
</evidence>
<feature type="transmembrane region" description="Helical" evidence="6">
    <location>
        <begin position="643"/>
        <end position="665"/>
    </location>
</feature>
<dbReference type="InterPro" id="IPR050545">
    <property type="entry name" value="Mycobact_MmpL"/>
</dbReference>
<dbReference type="GO" id="GO:0005886">
    <property type="term" value="C:plasma membrane"/>
    <property type="evidence" value="ECO:0007669"/>
    <property type="project" value="UniProtKB-SubCell"/>
</dbReference>
<sequence length="786" mass="85406">MNSTVTTEPMLARWIFSARPLLLMLFALLTLFLGHRMTQVVPDASFDKMVPTSHPYIAKFLQHRDDLSGLGNAIRVAVETTEEDIFSAEFMGVLQQVNDDVFFLPGVDRSGLKSIWTPNVRWNEVTEQGLAGGTVIPDGYDGSQASLDRLKQNVLKSGQVGALVANNFKSAIIYAPLSDVDPNTGEKLNYQQFSSKVEQLIRDKYQSPTIKIHVTGFAIVVGELINGAGQVAMFFAAAVIITLVLLYLYCRCIKSSVVALLCSLVAVIWQLGILNLLGYGLDPYSMLVPFLVFAIGVSHGVQLVNAIVHEVMSGKHRFDAAKAAFVSLYVAGLTALVSDGIGFITLMVIDIQVIQDLAVAASIGVAAIILTNLVLLPLLISYLGVSHRAVDRLQRQEESSQSFWRGIAQFSRRPMALVSLGIMVLLFAVAWVGKQGLIMGDLDAGAPELRADSRYNQDNAFMVANYSASTDRFVVMVETADDYCVSYETLNLIDRFQWHMENVPGVQSVISISKIAKYSISALNEGSLKWMALSRNQYVLNQATSSKAVPPGMINGACSLVPVIVYLDDHKAQTLTRVVDAAQQFAADNNNERVAFELAAGNAGIEAATNIVIEKAQYQMLAWVYGVVSLLCFITFRSLRTVVCIILPLALTSLLCQALMAWVGIGIKVATLPVIALGVGIGVDYGIYIYAKLTACMKQGMALSDAYFSALKTTGKAVAFTGITLAIGVGTWVLSPIKFQADMGVLLTFMFLWNMVGALVFLPALTWLLNRNLGQEARLATQSNPA</sequence>
<dbReference type="Proteomes" id="UP000305675">
    <property type="component" value="Unassembled WGS sequence"/>
</dbReference>
<evidence type="ECO:0000256" key="6">
    <source>
        <dbReference type="SAM" id="Phobius"/>
    </source>
</evidence>
<comment type="caution">
    <text evidence="8">The sequence shown here is derived from an EMBL/GenBank/DDBJ whole genome shotgun (WGS) entry which is preliminary data.</text>
</comment>
<keyword evidence="3 6" id="KW-0812">Transmembrane</keyword>
<accession>A0A4U1BR32</accession>
<keyword evidence="5 6" id="KW-0472">Membrane</keyword>
<dbReference type="AlphaFoldDB" id="A0A4U1BR32"/>
<feature type="transmembrane region" description="Helical" evidence="6">
    <location>
        <begin position="717"/>
        <end position="734"/>
    </location>
</feature>
<keyword evidence="4 6" id="KW-1133">Transmembrane helix</keyword>
<evidence type="ECO:0000313" key="8">
    <source>
        <dbReference type="EMBL" id="TKB57507.1"/>
    </source>
</evidence>
<dbReference type="PANTHER" id="PTHR33406:SF10">
    <property type="entry name" value="SSD DOMAIN-CONTAINING PROTEIN"/>
    <property type="match status" value="1"/>
</dbReference>
<feature type="transmembrane region" description="Helical" evidence="6">
    <location>
        <begin position="287"/>
        <end position="308"/>
    </location>
</feature>
<dbReference type="Pfam" id="PF03176">
    <property type="entry name" value="MMPL"/>
    <property type="match status" value="2"/>
</dbReference>
<keyword evidence="9" id="KW-1185">Reference proteome</keyword>
<gene>
    <name evidence="8" type="ORF">FCL42_04345</name>
</gene>
<feature type="transmembrane region" description="Helical" evidence="6">
    <location>
        <begin position="257"/>
        <end position="281"/>
    </location>
</feature>
<dbReference type="OrthoDB" id="5963930at2"/>
<dbReference type="InterPro" id="IPR004869">
    <property type="entry name" value="MMPL_dom"/>
</dbReference>
<feature type="transmembrane region" description="Helical" evidence="6">
    <location>
        <begin position="361"/>
        <end position="385"/>
    </location>
</feature>
<evidence type="ECO:0000256" key="5">
    <source>
        <dbReference type="ARBA" id="ARBA00023136"/>
    </source>
</evidence>
<feature type="transmembrane region" description="Helical" evidence="6">
    <location>
        <begin position="671"/>
        <end position="691"/>
    </location>
</feature>
<feature type="transmembrane region" description="Helical" evidence="6">
    <location>
        <begin position="328"/>
        <end position="349"/>
    </location>
</feature>
<feature type="transmembrane region" description="Helical" evidence="6">
    <location>
        <begin position="415"/>
        <end position="433"/>
    </location>
</feature>
<feature type="transmembrane region" description="Helical" evidence="6">
    <location>
        <begin position="618"/>
        <end position="636"/>
    </location>
</feature>
<name>A0A4U1BR32_9GAMM</name>
<reference evidence="8 9" key="1">
    <citation type="submission" date="2019-04" db="EMBL/GenBank/DDBJ databases">
        <authorList>
            <person name="Hwang J.C."/>
        </authorList>
    </citation>
    <scope>NUCLEOTIDE SEQUENCE [LARGE SCALE GENOMIC DNA]</scope>
    <source>
        <strain evidence="8 9">IMCC35002</strain>
    </source>
</reference>
<dbReference type="PROSITE" id="PS50156">
    <property type="entry name" value="SSD"/>
    <property type="match status" value="1"/>
</dbReference>
<evidence type="ECO:0000313" key="9">
    <source>
        <dbReference type="Proteomes" id="UP000305675"/>
    </source>
</evidence>
<evidence type="ECO:0000256" key="4">
    <source>
        <dbReference type="ARBA" id="ARBA00022989"/>
    </source>
</evidence>
<evidence type="ECO:0000256" key="3">
    <source>
        <dbReference type="ARBA" id="ARBA00022692"/>
    </source>
</evidence>
<evidence type="ECO:0000256" key="2">
    <source>
        <dbReference type="ARBA" id="ARBA00022475"/>
    </source>
</evidence>
<proteinExistence type="predicted"/>